<dbReference type="Proteomes" id="UP000800040">
    <property type="component" value="Unassembled WGS sequence"/>
</dbReference>
<proteinExistence type="predicted"/>
<evidence type="ECO:0000313" key="2">
    <source>
        <dbReference type="EMBL" id="KAF1836134.1"/>
    </source>
</evidence>
<protein>
    <submittedName>
        <fullName evidence="2">Uncharacterized protein</fullName>
    </submittedName>
</protein>
<keyword evidence="3" id="KW-1185">Reference proteome</keyword>
<organism evidence="2 3">
    <name type="scientific">Decorospora gaudefroyi</name>
    <dbReference type="NCBI Taxonomy" id="184978"/>
    <lineage>
        <taxon>Eukaryota</taxon>
        <taxon>Fungi</taxon>
        <taxon>Dikarya</taxon>
        <taxon>Ascomycota</taxon>
        <taxon>Pezizomycotina</taxon>
        <taxon>Dothideomycetes</taxon>
        <taxon>Pleosporomycetidae</taxon>
        <taxon>Pleosporales</taxon>
        <taxon>Pleosporineae</taxon>
        <taxon>Pleosporaceae</taxon>
        <taxon>Decorospora</taxon>
    </lineage>
</organism>
<feature type="region of interest" description="Disordered" evidence="1">
    <location>
        <begin position="410"/>
        <end position="443"/>
    </location>
</feature>
<name>A0A6A5KP43_9PLEO</name>
<sequence>MNAPNDAFPDFGGPSAPGADVHGKRRQSETPRFSTTTGLRGLAGAKEAARKLQQVVGEKDAVPFVTPPQISLALKWEFDEGLEEYGLDHGMRPLGLKALGQTADMQQDRAGLDALAQAADTQGLNALSQAAGMQVRQPQTGTGTTKLPDILEEMESPSKGPSDRAGTGPQEVLHGAPPVWPSDAQASFDMHGAGQQANAPSTSVWQSDEDFFASLTNPMANFDGARQAVATSFLGQAGTLEEREGTSGTDFHDDFDFPLRHEGMSQGFGSSTTLADSIASGHGDTTAAAGFPSTSTSYTGPDLESGSAFARTLDYGGSGSIGSGYELPPQSSDSSAYWTSRLNTTAPSSLFPAARIGTQTWDYTGDTSRGTAWTHGVNPVRCPSSNQFFEGLFRQPPTTDVPQIAVQAPSPERISASKKRAPSLSGNNIFGPASKGTRTEDNKTGLPTLPAEAEALWKFHFPGNTHGLLTTLLTWSHTMQSFYNRLPDPKTFPFHSAFPFIVTPPIYNQLVSVGFYDTSVSPHKEVRFLGPGDAKLGYGEVDVFRSKEDLAAFQEYQKQTCKYEAIKQKLGFKEQKEKASRYTDQAHRAATGEGRWAYILIKGHDVPPKTAPHVMLAWHTSAVPNMSTCLHTILPDADKPLPSPPPPSSQPSRLKRLASLQDLMGTNHRRKRVHKVLRSASSSQLPQLDVANILPTEGAQTLRRTVLKFEKAGGVPLVEGYKVDVAKFRPWMDAVGKGQGKLILWREKE</sequence>
<dbReference type="OrthoDB" id="3800839at2759"/>
<evidence type="ECO:0000313" key="3">
    <source>
        <dbReference type="Proteomes" id="UP000800040"/>
    </source>
</evidence>
<dbReference type="AlphaFoldDB" id="A0A6A5KP43"/>
<dbReference type="EMBL" id="ML975277">
    <property type="protein sequence ID" value="KAF1836134.1"/>
    <property type="molecule type" value="Genomic_DNA"/>
</dbReference>
<accession>A0A6A5KP43</accession>
<evidence type="ECO:0000256" key="1">
    <source>
        <dbReference type="SAM" id="MobiDB-lite"/>
    </source>
</evidence>
<gene>
    <name evidence="2" type="ORF">BDW02DRAFT_578181</name>
</gene>
<reference evidence="2" key="1">
    <citation type="submission" date="2020-01" db="EMBL/GenBank/DDBJ databases">
        <authorList>
            <consortium name="DOE Joint Genome Institute"/>
            <person name="Haridas S."/>
            <person name="Albert R."/>
            <person name="Binder M."/>
            <person name="Bloem J."/>
            <person name="Labutti K."/>
            <person name="Salamov A."/>
            <person name="Andreopoulos B."/>
            <person name="Baker S.E."/>
            <person name="Barry K."/>
            <person name="Bills G."/>
            <person name="Bluhm B.H."/>
            <person name="Cannon C."/>
            <person name="Castanera R."/>
            <person name="Culley D.E."/>
            <person name="Daum C."/>
            <person name="Ezra D."/>
            <person name="Gonzalez J.B."/>
            <person name="Henrissat B."/>
            <person name="Kuo A."/>
            <person name="Liang C."/>
            <person name="Lipzen A."/>
            <person name="Lutzoni F."/>
            <person name="Magnuson J."/>
            <person name="Mondo S."/>
            <person name="Nolan M."/>
            <person name="Ohm R."/>
            <person name="Pangilinan J."/>
            <person name="Park H.-J."/>
            <person name="Ramirez L."/>
            <person name="Alfaro M."/>
            <person name="Sun H."/>
            <person name="Tritt A."/>
            <person name="Yoshinaga Y."/>
            <person name="Zwiers L.-H."/>
            <person name="Turgeon B.G."/>
            <person name="Goodwin S.B."/>
            <person name="Spatafora J.W."/>
            <person name="Crous P.W."/>
            <person name="Grigoriev I.V."/>
        </authorList>
    </citation>
    <scope>NUCLEOTIDE SEQUENCE</scope>
    <source>
        <strain evidence="2">P77</strain>
    </source>
</reference>
<feature type="region of interest" description="Disordered" evidence="1">
    <location>
        <begin position="1"/>
        <end position="45"/>
    </location>
</feature>
<feature type="region of interest" description="Disordered" evidence="1">
    <location>
        <begin position="153"/>
        <end position="200"/>
    </location>
</feature>